<evidence type="ECO:0008006" key="4">
    <source>
        <dbReference type="Google" id="ProtNLM"/>
    </source>
</evidence>
<sequence length="123" mass="12827">MPSLLSVTDIAARTLGCVLVWSNCWWITGPVEAAKTFGIPDVTTPREAQLGLGIGGRNAAAGLAVLALSLTGQRRAVGTLFACWTLVGFTDIGICLMPGNNNVSYHFPGTIACVTMALAHLLV</sequence>
<keyword evidence="1" id="KW-0732">Signal</keyword>
<keyword evidence="3" id="KW-1185">Reference proteome</keyword>
<feature type="signal peptide" evidence="1">
    <location>
        <begin position="1"/>
        <end position="33"/>
    </location>
</feature>
<reference evidence="2 3" key="1">
    <citation type="submission" date="2018-06" db="EMBL/GenBank/DDBJ databases">
        <title>Complete Genomes of Monosporascus.</title>
        <authorList>
            <person name="Robinson A.J."/>
            <person name="Natvig D.O."/>
        </authorList>
    </citation>
    <scope>NUCLEOTIDE SEQUENCE [LARGE SCALE GENOMIC DNA]</scope>
    <source>
        <strain evidence="2 3">CBS 110550</strain>
    </source>
</reference>
<proteinExistence type="predicted"/>
<accession>A0A4Q4SSX0</accession>
<organism evidence="2 3">
    <name type="scientific">Monosporascus ibericus</name>
    <dbReference type="NCBI Taxonomy" id="155417"/>
    <lineage>
        <taxon>Eukaryota</taxon>
        <taxon>Fungi</taxon>
        <taxon>Dikarya</taxon>
        <taxon>Ascomycota</taxon>
        <taxon>Pezizomycotina</taxon>
        <taxon>Sordariomycetes</taxon>
        <taxon>Xylariomycetidae</taxon>
        <taxon>Xylariales</taxon>
        <taxon>Xylariales incertae sedis</taxon>
        <taxon>Monosporascus</taxon>
    </lineage>
</organism>
<protein>
    <recommendedName>
        <fullName evidence="4">DUF4267 domain-containing protein</fullName>
    </recommendedName>
</protein>
<dbReference type="EMBL" id="QJNU01001471">
    <property type="protein sequence ID" value="RYO76272.1"/>
    <property type="molecule type" value="Genomic_DNA"/>
</dbReference>
<evidence type="ECO:0000313" key="2">
    <source>
        <dbReference type="EMBL" id="RYO76272.1"/>
    </source>
</evidence>
<evidence type="ECO:0000256" key="1">
    <source>
        <dbReference type="SAM" id="SignalP"/>
    </source>
</evidence>
<dbReference type="OrthoDB" id="4721119at2759"/>
<dbReference type="Proteomes" id="UP000293360">
    <property type="component" value="Unassembled WGS sequence"/>
</dbReference>
<dbReference type="AlphaFoldDB" id="A0A4Q4SSX0"/>
<dbReference type="InterPro" id="IPR025363">
    <property type="entry name" value="DUF4267"/>
</dbReference>
<gene>
    <name evidence="2" type="ORF">DL764_010298</name>
</gene>
<comment type="caution">
    <text evidence="2">The sequence shown here is derived from an EMBL/GenBank/DDBJ whole genome shotgun (WGS) entry which is preliminary data.</text>
</comment>
<dbReference type="Pfam" id="PF14087">
    <property type="entry name" value="DUF4267"/>
    <property type="match status" value="1"/>
</dbReference>
<name>A0A4Q4SSX0_9PEZI</name>
<feature type="chain" id="PRO_5020432829" description="DUF4267 domain-containing protein" evidence="1">
    <location>
        <begin position="34"/>
        <end position="123"/>
    </location>
</feature>
<evidence type="ECO:0000313" key="3">
    <source>
        <dbReference type="Proteomes" id="UP000293360"/>
    </source>
</evidence>